<keyword evidence="6 8" id="KW-0057">Aromatic amino acid biosynthesis</keyword>
<dbReference type="eggNOG" id="COG0722">
    <property type="taxonomic scope" value="Bacteria"/>
</dbReference>
<dbReference type="PATRIC" id="fig|626887.3.peg.2065"/>
<comment type="catalytic activity">
    <reaction evidence="7 8">
        <text>D-erythrose 4-phosphate + phosphoenolpyruvate + H2O = 7-phospho-2-dehydro-3-deoxy-D-arabino-heptonate + phosphate</text>
        <dbReference type="Rhea" id="RHEA:14717"/>
        <dbReference type="ChEBI" id="CHEBI:15377"/>
        <dbReference type="ChEBI" id="CHEBI:16897"/>
        <dbReference type="ChEBI" id="CHEBI:43474"/>
        <dbReference type="ChEBI" id="CHEBI:58394"/>
        <dbReference type="ChEBI" id="CHEBI:58702"/>
        <dbReference type="EC" id="2.5.1.54"/>
    </reaction>
</comment>
<dbReference type="NCBIfam" id="NF009395">
    <property type="entry name" value="PRK12755.1"/>
    <property type="match status" value="1"/>
</dbReference>
<dbReference type="GO" id="GO:0005737">
    <property type="term" value="C:cytoplasm"/>
    <property type="evidence" value="ECO:0007669"/>
    <property type="project" value="TreeGrafter"/>
</dbReference>
<dbReference type="Pfam" id="PF00793">
    <property type="entry name" value="DAHP_synth_1"/>
    <property type="match status" value="1"/>
</dbReference>
<evidence type="ECO:0000256" key="3">
    <source>
        <dbReference type="ARBA" id="ARBA00007985"/>
    </source>
</evidence>
<evidence type="ECO:0000256" key="5">
    <source>
        <dbReference type="ARBA" id="ARBA00022679"/>
    </source>
</evidence>
<dbReference type="RefSeq" id="WP_004580026.1">
    <property type="nucleotide sequence ID" value="NZ_AP028878.1"/>
</dbReference>
<keyword evidence="4 8" id="KW-0028">Amino-acid biosynthesis</keyword>
<comment type="function">
    <text evidence="1 8">Stereospecific condensation of phosphoenolpyruvate (PEP) and D-erythrose-4-phosphate (E4P) giving rise to 3-deoxy-D-arabino-heptulosonate-7-phosphate (DAHP).</text>
</comment>
<dbReference type="SUPFAM" id="SSF51569">
    <property type="entry name" value="Aldolase"/>
    <property type="match status" value="1"/>
</dbReference>
<sequence>MNMNLTSATDINTDERSTVVSESAASTVVKLPTPTQLRQELPISADLARQIAQHRETVRRVLNGTDPRMLLVIGPCSVHDEVAALEYGERLARLADEISDQCVVVMRAYVEKPRTTVGWKGLLYDPERTGEGDLAQGLVRSRRLMLNLAKLGLPIATEALNPVAFSYLDDLVSWTAIGARTTESQVHREMASGLDMPVGFKNSTDGSVGMAINAMKSAAHGHHRLGTDAEGSPAMICTPGNADVHLVLRGGRGITNYDPKSIAEATNALRYAGMNAAVMVDCSHDNACKQAERQLDIAHHVMAQRCAGNADIRAIMLESFLEEGRQNDGDELVYGQSITDPCLGWKQTAVLLRSLAATGRNP</sequence>
<dbReference type="UniPathway" id="UPA00053">
    <property type="reaction ID" value="UER00084"/>
</dbReference>
<comment type="similarity">
    <text evidence="3 8">Belongs to the class-I DAHP synthase family.</text>
</comment>
<dbReference type="HOGENOM" id="CLU_030903_0_1_6"/>
<accession>N6VZP4</accession>
<keyword evidence="11" id="KW-1185">Reference proteome</keyword>
<evidence type="ECO:0000256" key="7">
    <source>
        <dbReference type="ARBA" id="ARBA00047508"/>
    </source>
</evidence>
<evidence type="ECO:0000256" key="2">
    <source>
        <dbReference type="ARBA" id="ARBA00004688"/>
    </source>
</evidence>
<dbReference type="GO" id="GO:0003849">
    <property type="term" value="F:3-deoxy-7-phosphoheptulonate synthase activity"/>
    <property type="evidence" value="ECO:0007669"/>
    <property type="project" value="UniProtKB-EC"/>
</dbReference>
<dbReference type="GO" id="GO:0008652">
    <property type="term" value="P:amino acid biosynthetic process"/>
    <property type="evidence" value="ECO:0007669"/>
    <property type="project" value="UniProtKB-KW"/>
</dbReference>
<organism evidence="10 11">
    <name type="scientific">Marinobacter nanhaiticus D15-8W</name>
    <dbReference type="NCBI Taxonomy" id="626887"/>
    <lineage>
        <taxon>Bacteria</taxon>
        <taxon>Pseudomonadati</taxon>
        <taxon>Pseudomonadota</taxon>
        <taxon>Gammaproteobacteria</taxon>
        <taxon>Pseudomonadales</taxon>
        <taxon>Marinobacteraceae</taxon>
        <taxon>Marinobacter</taxon>
    </lineage>
</organism>
<dbReference type="InterPro" id="IPR006219">
    <property type="entry name" value="DAHP_synth_1"/>
</dbReference>
<protein>
    <recommendedName>
        <fullName evidence="8">Phospho-2-dehydro-3-deoxyheptonate aldolase</fullName>
        <ecNumber evidence="8">2.5.1.54</ecNumber>
    </recommendedName>
</protein>
<dbReference type="InterPro" id="IPR013785">
    <property type="entry name" value="Aldolase_TIM"/>
</dbReference>
<dbReference type="NCBIfam" id="TIGR00034">
    <property type="entry name" value="aroFGH"/>
    <property type="match status" value="1"/>
</dbReference>
<dbReference type="OrthoDB" id="9807331at2"/>
<evidence type="ECO:0000256" key="1">
    <source>
        <dbReference type="ARBA" id="ARBA00003726"/>
    </source>
</evidence>
<evidence type="ECO:0000256" key="6">
    <source>
        <dbReference type="ARBA" id="ARBA00023141"/>
    </source>
</evidence>
<feature type="domain" description="DAHP synthetase I/KDSA" evidence="9">
    <location>
        <begin position="57"/>
        <end position="351"/>
    </location>
</feature>
<name>N6VZP4_9GAMM</name>
<dbReference type="AlphaFoldDB" id="N6VZP4"/>
<evidence type="ECO:0000313" key="10">
    <source>
        <dbReference type="EMBL" id="ENO15735.1"/>
    </source>
</evidence>
<keyword evidence="5 8" id="KW-0808">Transferase</keyword>
<dbReference type="EMBL" id="APLQ01000011">
    <property type="protein sequence ID" value="ENO15735.1"/>
    <property type="molecule type" value="Genomic_DNA"/>
</dbReference>
<comment type="pathway">
    <text evidence="2 8">Metabolic intermediate biosynthesis; chorismate biosynthesis; chorismate from D-erythrose 4-phosphate and phosphoenolpyruvate: step 1/7.</text>
</comment>
<proteinExistence type="inferred from homology"/>
<evidence type="ECO:0000256" key="4">
    <source>
        <dbReference type="ARBA" id="ARBA00022605"/>
    </source>
</evidence>
<dbReference type="GO" id="GO:0009073">
    <property type="term" value="P:aromatic amino acid family biosynthetic process"/>
    <property type="evidence" value="ECO:0007669"/>
    <property type="project" value="UniProtKB-KW"/>
</dbReference>
<gene>
    <name evidence="10" type="ORF">J057_10301</name>
</gene>
<dbReference type="STRING" id="626887.J057_10301"/>
<comment type="caution">
    <text evidence="10">The sequence shown here is derived from an EMBL/GenBank/DDBJ whole genome shotgun (WGS) entry which is preliminary data.</text>
</comment>
<dbReference type="PANTHER" id="PTHR21225:SF12">
    <property type="entry name" value="PHOSPHO-2-DEHYDRO-3-DEOXYHEPTONATE ALDOLASE, TYROSINE-INHIBITED"/>
    <property type="match status" value="1"/>
</dbReference>
<evidence type="ECO:0000259" key="9">
    <source>
        <dbReference type="Pfam" id="PF00793"/>
    </source>
</evidence>
<dbReference type="PANTHER" id="PTHR21225">
    <property type="entry name" value="PHOSPHO-2-DEHYDRO-3-DEOXYHEPTONATE ALDOLASE DAHP SYNTHETASE"/>
    <property type="match status" value="1"/>
</dbReference>
<dbReference type="GO" id="GO:0009423">
    <property type="term" value="P:chorismate biosynthetic process"/>
    <property type="evidence" value="ECO:0007669"/>
    <property type="project" value="UniProtKB-UniPathway"/>
</dbReference>
<dbReference type="PIRSF" id="PIRSF001361">
    <property type="entry name" value="DAHP_synthase"/>
    <property type="match status" value="1"/>
</dbReference>
<dbReference type="EC" id="2.5.1.54" evidence="8"/>
<dbReference type="InterPro" id="IPR006218">
    <property type="entry name" value="DAHP1/KDSA"/>
</dbReference>
<evidence type="ECO:0000313" key="11">
    <source>
        <dbReference type="Proteomes" id="UP000013165"/>
    </source>
</evidence>
<evidence type="ECO:0000256" key="8">
    <source>
        <dbReference type="PIRNR" id="PIRNR001361"/>
    </source>
</evidence>
<dbReference type="Proteomes" id="UP000013165">
    <property type="component" value="Unassembled WGS sequence"/>
</dbReference>
<reference evidence="10 11" key="1">
    <citation type="journal article" date="2013" name="Genome Announc.">
        <title>Genome Sequence of the Polycyclic Aromatic Hydrocarbon-Degrading Bacterium Strain Marinobacter nanhaiticus D15-8WT.</title>
        <authorList>
            <person name="Cui Z."/>
            <person name="Gao W."/>
            <person name="Li Q."/>
            <person name="Xu G."/>
            <person name="Zheng L."/>
        </authorList>
    </citation>
    <scope>NUCLEOTIDE SEQUENCE [LARGE SCALE GENOMIC DNA]</scope>
    <source>
        <strain evidence="10 11">D15-8W</strain>
    </source>
</reference>
<dbReference type="Gene3D" id="3.20.20.70">
    <property type="entry name" value="Aldolase class I"/>
    <property type="match status" value="1"/>
</dbReference>